<protein>
    <submittedName>
        <fullName evidence="2">Uncharacterized protein</fullName>
    </submittedName>
</protein>
<name>A0ABW6Z924_9ACTN</name>
<reference evidence="2 3" key="1">
    <citation type="submission" date="2024-10" db="EMBL/GenBank/DDBJ databases">
        <title>The Natural Products Discovery Center: Release of the First 8490 Sequenced Strains for Exploring Actinobacteria Biosynthetic Diversity.</title>
        <authorList>
            <person name="Kalkreuter E."/>
            <person name="Kautsar S.A."/>
            <person name="Yang D."/>
            <person name="Bader C.D."/>
            <person name="Teijaro C.N."/>
            <person name="Fluegel L."/>
            <person name="Davis C.M."/>
            <person name="Simpson J.R."/>
            <person name="Lauterbach L."/>
            <person name="Steele A.D."/>
            <person name="Gui C."/>
            <person name="Meng S."/>
            <person name="Li G."/>
            <person name="Viehrig K."/>
            <person name="Ye F."/>
            <person name="Su P."/>
            <person name="Kiefer A.F."/>
            <person name="Nichols A."/>
            <person name="Cepeda A.J."/>
            <person name="Yan W."/>
            <person name="Fan B."/>
            <person name="Jiang Y."/>
            <person name="Adhikari A."/>
            <person name="Zheng C.-J."/>
            <person name="Schuster L."/>
            <person name="Cowan T.M."/>
            <person name="Smanski M.J."/>
            <person name="Chevrette M.G."/>
            <person name="De Carvalho L.P.S."/>
            <person name="Shen B."/>
        </authorList>
    </citation>
    <scope>NUCLEOTIDE SEQUENCE [LARGE SCALE GENOMIC DNA]</scope>
    <source>
        <strain evidence="2 3">NPDC013366</strain>
    </source>
</reference>
<dbReference type="RefSeq" id="WP_167513341.1">
    <property type="nucleotide sequence ID" value="NZ_JBICBM010000034.1"/>
</dbReference>
<keyword evidence="3" id="KW-1185">Reference proteome</keyword>
<organism evidence="2 3">
    <name type="scientific">Streptomyces eurythermus</name>
    <dbReference type="NCBI Taxonomy" id="42237"/>
    <lineage>
        <taxon>Bacteria</taxon>
        <taxon>Bacillati</taxon>
        <taxon>Actinomycetota</taxon>
        <taxon>Actinomycetes</taxon>
        <taxon>Kitasatosporales</taxon>
        <taxon>Streptomycetaceae</taxon>
        <taxon>Streptomyces</taxon>
    </lineage>
</organism>
<dbReference type="Proteomes" id="UP001603418">
    <property type="component" value="Unassembled WGS sequence"/>
</dbReference>
<gene>
    <name evidence="2" type="ORF">ACF1HC_39790</name>
</gene>
<proteinExistence type="predicted"/>
<evidence type="ECO:0000313" key="2">
    <source>
        <dbReference type="EMBL" id="MFF9887658.1"/>
    </source>
</evidence>
<dbReference type="EMBL" id="JBICBM010000034">
    <property type="protein sequence ID" value="MFF9887658.1"/>
    <property type="molecule type" value="Genomic_DNA"/>
</dbReference>
<comment type="caution">
    <text evidence="2">The sequence shown here is derived from an EMBL/GenBank/DDBJ whole genome shotgun (WGS) entry which is preliminary data.</text>
</comment>
<evidence type="ECO:0000256" key="1">
    <source>
        <dbReference type="SAM" id="MobiDB-lite"/>
    </source>
</evidence>
<feature type="region of interest" description="Disordered" evidence="1">
    <location>
        <begin position="69"/>
        <end position="88"/>
    </location>
</feature>
<accession>A0ABW6Z924</accession>
<evidence type="ECO:0000313" key="3">
    <source>
        <dbReference type="Proteomes" id="UP001603418"/>
    </source>
</evidence>
<sequence>MVLHHLVAADSAAWTSDVPSALNALKVPELAAAAGHADRPGAFPGGALARAVTAALGLVRNLDSPATAGHWPGRRAVLRPPERPAPPAVHRAGCLPAQGAAEDVVLLAVLPARGVGGDAGRGGLFGA</sequence>